<reference evidence="2" key="1">
    <citation type="journal article" date="2020" name="Stud. Mycol.">
        <title>101 Dothideomycetes genomes: a test case for predicting lifestyles and emergence of pathogens.</title>
        <authorList>
            <person name="Haridas S."/>
            <person name="Albert R."/>
            <person name="Binder M."/>
            <person name="Bloem J."/>
            <person name="Labutti K."/>
            <person name="Salamov A."/>
            <person name="Andreopoulos B."/>
            <person name="Baker S."/>
            <person name="Barry K."/>
            <person name="Bills G."/>
            <person name="Bluhm B."/>
            <person name="Cannon C."/>
            <person name="Castanera R."/>
            <person name="Culley D."/>
            <person name="Daum C."/>
            <person name="Ezra D."/>
            <person name="Gonzalez J."/>
            <person name="Henrissat B."/>
            <person name="Kuo A."/>
            <person name="Liang C."/>
            <person name="Lipzen A."/>
            <person name="Lutzoni F."/>
            <person name="Magnuson J."/>
            <person name="Mondo S."/>
            <person name="Nolan M."/>
            <person name="Ohm R."/>
            <person name="Pangilinan J."/>
            <person name="Park H.-J."/>
            <person name="Ramirez L."/>
            <person name="Alfaro M."/>
            <person name="Sun H."/>
            <person name="Tritt A."/>
            <person name="Yoshinaga Y."/>
            <person name="Zwiers L.-H."/>
            <person name="Turgeon B."/>
            <person name="Goodwin S."/>
            <person name="Spatafora J."/>
            <person name="Crous P."/>
            <person name="Grigoriev I."/>
        </authorList>
    </citation>
    <scope>NUCLEOTIDE SEQUENCE</scope>
    <source>
        <strain evidence="2">CBS 207.26</strain>
    </source>
</reference>
<dbReference type="EMBL" id="ML994624">
    <property type="protein sequence ID" value="KAF2188146.1"/>
    <property type="molecule type" value="Genomic_DNA"/>
</dbReference>
<evidence type="ECO:0000256" key="1">
    <source>
        <dbReference type="SAM" id="MobiDB-lite"/>
    </source>
</evidence>
<feature type="region of interest" description="Disordered" evidence="1">
    <location>
        <begin position="21"/>
        <end position="43"/>
    </location>
</feature>
<name>A0A6A6EE60_9PEZI</name>
<dbReference type="Proteomes" id="UP000800200">
    <property type="component" value="Unassembled WGS sequence"/>
</dbReference>
<sequence>MLHAHNHTLILYSSPVISENAATSEVERDPKPGTGTGLLHSENRKRDLQKLDQAQPDQHWTFARLRITDSHRLEKALKFDLKLCRTRLRCCFATCPLLHLQAAAVPFAPPLPEPQASCHTIALKGITNSSTQIAAEQYCDRETLEPRLIACSSKSSSRFTLRPLTGTERVTCINDGTSDRQSLPVAGLSVITTKWGENLIPRSSIPVCIFKRHNRW</sequence>
<evidence type="ECO:0000313" key="2">
    <source>
        <dbReference type="EMBL" id="KAF2188146.1"/>
    </source>
</evidence>
<protein>
    <submittedName>
        <fullName evidence="2">Uncharacterized protein</fullName>
    </submittedName>
</protein>
<proteinExistence type="predicted"/>
<keyword evidence="3" id="KW-1185">Reference proteome</keyword>
<accession>A0A6A6EE60</accession>
<organism evidence="2 3">
    <name type="scientific">Zopfia rhizophila CBS 207.26</name>
    <dbReference type="NCBI Taxonomy" id="1314779"/>
    <lineage>
        <taxon>Eukaryota</taxon>
        <taxon>Fungi</taxon>
        <taxon>Dikarya</taxon>
        <taxon>Ascomycota</taxon>
        <taxon>Pezizomycotina</taxon>
        <taxon>Dothideomycetes</taxon>
        <taxon>Dothideomycetes incertae sedis</taxon>
        <taxon>Zopfiaceae</taxon>
        <taxon>Zopfia</taxon>
    </lineage>
</organism>
<gene>
    <name evidence="2" type="ORF">K469DRAFT_90126</name>
</gene>
<evidence type="ECO:0000313" key="3">
    <source>
        <dbReference type="Proteomes" id="UP000800200"/>
    </source>
</evidence>
<dbReference type="AlphaFoldDB" id="A0A6A6EE60"/>